<dbReference type="EMBL" id="VNHM01000009">
    <property type="protein sequence ID" value="TYO95139.1"/>
    <property type="molecule type" value="Genomic_DNA"/>
</dbReference>
<dbReference type="InterPro" id="IPR027417">
    <property type="entry name" value="P-loop_NTPase"/>
</dbReference>
<evidence type="ECO:0000313" key="3">
    <source>
        <dbReference type="Proteomes" id="UP000323166"/>
    </source>
</evidence>
<dbReference type="Gene3D" id="3.40.50.300">
    <property type="entry name" value="P-loop containing nucleotide triphosphate hydrolases"/>
    <property type="match status" value="1"/>
</dbReference>
<dbReference type="RefSeq" id="WP_166511872.1">
    <property type="nucleotide sequence ID" value="NZ_VNHM01000009.1"/>
</dbReference>
<protein>
    <submittedName>
        <fullName evidence="2">AAA domain-containing protein</fullName>
    </submittedName>
</protein>
<gene>
    <name evidence="2" type="ORF">LX24_01868</name>
</gene>
<comment type="caution">
    <text evidence="2">The sequence shown here is derived from an EMBL/GenBank/DDBJ whole genome shotgun (WGS) entry which is preliminary data.</text>
</comment>
<name>A0A5S4ZR86_9FIRM</name>
<organism evidence="2 3">
    <name type="scientific">Desulfallas thermosapovorans DSM 6562</name>
    <dbReference type="NCBI Taxonomy" id="1121431"/>
    <lineage>
        <taxon>Bacteria</taxon>
        <taxon>Bacillati</taxon>
        <taxon>Bacillota</taxon>
        <taxon>Clostridia</taxon>
        <taxon>Eubacteriales</taxon>
        <taxon>Desulfallaceae</taxon>
        <taxon>Desulfallas</taxon>
    </lineage>
</organism>
<keyword evidence="3" id="KW-1185">Reference proteome</keyword>
<reference evidence="2 3" key="1">
    <citation type="submission" date="2019-07" db="EMBL/GenBank/DDBJ databases">
        <title>Genomic Encyclopedia of Type Strains, Phase I: the one thousand microbial genomes (KMG-I) project.</title>
        <authorList>
            <person name="Kyrpides N."/>
        </authorList>
    </citation>
    <scope>NUCLEOTIDE SEQUENCE [LARGE SCALE GENOMIC DNA]</scope>
    <source>
        <strain evidence="2 3">DSM 6562</strain>
    </source>
</reference>
<accession>A0A5S4ZR86</accession>
<dbReference type="Proteomes" id="UP000323166">
    <property type="component" value="Unassembled WGS sequence"/>
</dbReference>
<dbReference type="AlphaFoldDB" id="A0A5S4ZR86"/>
<sequence length="57" mass="6027">MKIGLCGAQGTGKTTLARALARELGLPLIEEQVRLVAREMGIENPRALKGNPELGGQ</sequence>
<dbReference type="InterPro" id="IPR038727">
    <property type="entry name" value="NadR/Ttd14_AAA_dom"/>
</dbReference>
<proteinExistence type="predicted"/>
<dbReference type="Pfam" id="PF13521">
    <property type="entry name" value="AAA_28"/>
    <property type="match status" value="1"/>
</dbReference>
<dbReference type="SUPFAM" id="SSF52540">
    <property type="entry name" value="P-loop containing nucleoside triphosphate hydrolases"/>
    <property type="match status" value="1"/>
</dbReference>
<evidence type="ECO:0000313" key="2">
    <source>
        <dbReference type="EMBL" id="TYO95139.1"/>
    </source>
</evidence>
<feature type="domain" description="NadR/Ttd14 AAA" evidence="1">
    <location>
        <begin position="2"/>
        <end position="47"/>
    </location>
</feature>
<evidence type="ECO:0000259" key="1">
    <source>
        <dbReference type="Pfam" id="PF13521"/>
    </source>
</evidence>